<evidence type="ECO:0000313" key="3">
    <source>
        <dbReference type="EMBL" id="CAD5219107.1"/>
    </source>
</evidence>
<dbReference type="WBParaSite" id="BXY_1139700.1">
    <property type="protein sequence ID" value="BXY_1139700.1"/>
    <property type="gene ID" value="BXY_1139700"/>
</dbReference>
<reference evidence="7" key="1">
    <citation type="submission" date="2016-11" db="UniProtKB">
        <authorList>
            <consortium name="WormBaseParasite"/>
        </authorList>
    </citation>
    <scope>IDENTIFICATION</scope>
</reference>
<dbReference type="SMR" id="A0A1I7SED8"/>
<dbReference type="Proteomes" id="UP000095284">
    <property type="component" value="Unplaced"/>
</dbReference>
<keyword evidence="6" id="KW-1185">Reference proteome</keyword>
<evidence type="ECO:0000313" key="4">
    <source>
        <dbReference type="EMBL" id="CAG9104066.1"/>
    </source>
</evidence>
<evidence type="ECO:0000256" key="2">
    <source>
        <dbReference type="SAM" id="MobiDB-lite"/>
    </source>
</evidence>
<feature type="compositionally biased region" description="Low complexity" evidence="2">
    <location>
        <begin position="31"/>
        <end position="52"/>
    </location>
</feature>
<dbReference type="SUPFAM" id="SSF48371">
    <property type="entry name" value="ARM repeat"/>
    <property type="match status" value="1"/>
</dbReference>
<dbReference type="OrthoDB" id="10582271at2759"/>
<feature type="region of interest" description="Disordered" evidence="2">
    <location>
        <begin position="777"/>
        <end position="801"/>
    </location>
</feature>
<feature type="region of interest" description="Disordered" evidence="2">
    <location>
        <begin position="1"/>
        <end position="152"/>
    </location>
</feature>
<dbReference type="EMBL" id="CAJFDI010000003">
    <property type="protein sequence ID" value="CAD5219107.1"/>
    <property type="molecule type" value="Genomic_DNA"/>
</dbReference>
<dbReference type="Proteomes" id="UP000659654">
    <property type="component" value="Unassembled WGS sequence"/>
</dbReference>
<evidence type="ECO:0000313" key="7">
    <source>
        <dbReference type="WBParaSite" id="BXY_1139700.1"/>
    </source>
</evidence>
<reference evidence="4" key="2">
    <citation type="submission" date="2020-08" db="EMBL/GenBank/DDBJ databases">
        <authorList>
            <person name="Kikuchi T."/>
        </authorList>
    </citation>
    <scope>NUCLEOTIDE SEQUENCE</scope>
    <source>
        <strain evidence="3">Ka4C1</strain>
    </source>
</reference>
<gene>
    <name evidence="3" type="ORF">BXYJ_LOCUS5513</name>
</gene>
<dbReference type="EMBL" id="CAJFCV020000003">
    <property type="protein sequence ID" value="CAG9104066.1"/>
    <property type="molecule type" value="Genomic_DNA"/>
</dbReference>
<evidence type="ECO:0000313" key="6">
    <source>
        <dbReference type="Proteomes" id="UP000659654"/>
    </source>
</evidence>
<accession>A0A1I7SED8</accession>
<feature type="region of interest" description="Disordered" evidence="2">
    <location>
        <begin position="940"/>
        <end position="960"/>
    </location>
</feature>
<feature type="compositionally biased region" description="Polar residues" evidence="2">
    <location>
        <begin position="777"/>
        <end position="787"/>
    </location>
</feature>
<dbReference type="InterPro" id="IPR011989">
    <property type="entry name" value="ARM-like"/>
</dbReference>
<dbReference type="Proteomes" id="UP000582659">
    <property type="component" value="Unassembled WGS sequence"/>
</dbReference>
<proteinExistence type="predicted"/>
<feature type="coiled-coil region" evidence="1">
    <location>
        <begin position="824"/>
        <end position="857"/>
    </location>
</feature>
<dbReference type="InterPro" id="IPR016024">
    <property type="entry name" value="ARM-type_fold"/>
</dbReference>
<feature type="coiled-coil region" evidence="1">
    <location>
        <begin position="884"/>
        <end position="926"/>
    </location>
</feature>
<keyword evidence="1" id="KW-0175">Coiled coil</keyword>
<feature type="compositionally biased region" description="Polar residues" evidence="2">
    <location>
        <begin position="83"/>
        <end position="131"/>
    </location>
</feature>
<name>A0A1I7SED8_BURXY</name>
<protein>
    <submittedName>
        <fullName evidence="3">(pine wood nematode) hypothetical protein</fullName>
    </submittedName>
</protein>
<evidence type="ECO:0000256" key="1">
    <source>
        <dbReference type="SAM" id="Coils"/>
    </source>
</evidence>
<sequence>MFRRKSRPLEGDDQEEGADKDSPKRFTRPCAAASNAQPSSSKSSAANSKGPSTSKFPAVNPRPPQRASLLNPPAKFLSRSRSESVLSAQKASLLTPSITKSPKSNGIRQLGQQKGKFPTSQPGASSQNSAGNDLLDAQGVREVSPKPPHPNLPFMTIPMVKNASEIPDPHGKFTWNNRHSMSQSLPDLSTVSSSEEKLQPAPRLKSINEIDCDLDMKSLMDETNVDEFDDAADFFDMDEIPDIGDLEYGEEAKPDGTDPLLSANIPFWQRQLDPVKRFMRNTLDTIQRVPKLINRSQEISTDIFDDWIDNALNGRLQEERPKLKHILSAEYLDHFLLPDEVIDEESLNTFIALLEKEETEEHLADHFIILANIFPLENMLILEIIYRALCNSENPDVRWSSLKALPQFIELLRDRKQPNHLLDLLCAHISGIRRFDGGNEPEIDKNEIALWDSLELSNSFQTNAILYLPIRHRTEVCRPTIGQVMDVAYEVISAENVTQEEREKVASTFLNFLDVLDKCTWKLRDDIFDFLTKCIDLYPPNSFLENHPILQVFQQAAIKSRADTRTLALKGLARIFEVVFDANIDRMTETRDFRDLCFLKLLVLTKLVDNQQAYRQRQRYYRFVVEVFRLIGEKAPCAIIAEIFGDDMEAIAKDSIPLIRLYYPQLLDAIGLDYLAHLEAERSYNMILTLHRLSTADPDAGVRKAATLLILGRQGFGSPDVLENIDDYPIMWDCYVHYIPNAERAKFNEPWTDLPGWDHVEKRSLHFDSNSPKIFASCTSNPNSSNESAKRKQSGTDSTWNKLEEDEFKSARDQPSEAGLISSAEKFEEEYKENGQNQKQMEEVDELEEWLNQLVKRKKDQPSEVGLILSAERIEEKDKENGQNHKKIEKFDEIEELLSELTNKVAENEEKEAEEQRKQKKFCYEDLFDGKFCLFPKDSRSVKNKEAPSSETTPKLEPTDDLIVFDFNELSDESTV</sequence>
<organism evidence="5 7">
    <name type="scientific">Bursaphelenchus xylophilus</name>
    <name type="common">Pinewood nematode worm</name>
    <name type="synonym">Aphelenchoides xylophilus</name>
    <dbReference type="NCBI Taxonomy" id="6326"/>
    <lineage>
        <taxon>Eukaryota</taxon>
        <taxon>Metazoa</taxon>
        <taxon>Ecdysozoa</taxon>
        <taxon>Nematoda</taxon>
        <taxon>Chromadorea</taxon>
        <taxon>Rhabditida</taxon>
        <taxon>Tylenchina</taxon>
        <taxon>Tylenchomorpha</taxon>
        <taxon>Aphelenchoidea</taxon>
        <taxon>Aphelenchoididae</taxon>
        <taxon>Bursaphelenchus</taxon>
    </lineage>
</organism>
<dbReference type="Gene3D" id="1.25.10.10">
    <property type="entry name" value="Leucine-rich Repeat Variant"/>
    <property type="match status" value="1"/>
</dbReference>
<evidence type="ECO:0000313" key="5">
    <source>
        <dbReference type="Proteomes" id="UP000095284"/>
    </source>
</evidence>
<dbReference type="AlphaFoldDB" id="A0A1I7SED8"/>